<reference evidence="1" key="1">
    <citation type="submission" date="2018-05" db="EMBL/GenBank/DDBJ databases">
        <authorList>
            <person name="Lanie J.A."/>
            <person name="Ng W.-L."/>
            <person name="Kazmierczak K.M."/>
            <person name="Andrzejewski T.M."/>
            <person name="Davidsen T.M."/>
            <person name="Wayne K.J."/>
            <person name="Tettelin H."/>
            <person name="Glass J.I."/>
            <person name="Rusch D."/>
            <person name="Podicherti R."/>
            <person name="Tsui H.-C.T."/>
            <person name="Winkler M.E."/>
        </authorList>
    </citation>
    <scope>NUCLEOTIDE SEQUENCE</scope>
</reference>
<evidence type="ECO:0000313" key="1">
    <source>
        <dbReference type="EMBL" id="SVC96049.1"/>
    </source>
</evidence>
<feature type="non-terminal residue" evidence="1">
    <location>
        <position position="121"/>
    </location>
</feature>
<gene>
    <name evidence="1" type="ORF">METZ01_LOCUS348903</name>
</gene>
<organism evidence="1">
    <name type="scientific">marine metagenome</name>
    <dbReference type="NCBI Taxonomy" id="408172"/>
    <lineage>
        <taxon>unclassified sequences</taxon>
        <taxon>metagenomes</taxon>
        <taxon>ecological metagenomes</taxon>
    </lineage>
</organism>
<accession>A0A382REA7</accession>
<dbReference type="AlphaFoldDB" id="A0A382REA7"/>
<sequence>MPRCSTPCRHQCPVRRAAHKGEGILTQRRFGAVIVGASNRCALTSSTGPVTRPSSLSRSAPFIALHPAGKGVASARDLSSLVPEMQRVGDVIAEQVWRFHKLLDTVHRRVGRRPSSRCRCN</sequence>
<dbReference type="EMBL" id="UINC01121120">
    <property type="protein sequence ID" value="SVC96049.1"/>
    <property type="molecule type" value="Genomic_DNA"/>
</dbReference>
<protein>
    <submittedName>
        <fullName evidence="1">Uncharacterized protein</fullName>
    </submittedName>
</protein>
<proteinExistence type="predicted"/>
<name>A0A382REA7_9ZZZZ</name>